<reference evidence="1 2" key="1">
    <citation type="submission" date="2018-11" db="EMBL/GenBank/DDBJ databases">
        <authorList>
            <consortium name="Pathogen Informatics"/>
        </authorList>
    </citation>
    <scope>NUCLEOTIDE SEQUENCE [LARGE SCALE GENOMIC DNA]</scope>
    <source>
        <strain evidence="1 2">Zambia</strain>
    </source>
</reference>
<keyword evidence="2" id="KW-1185">Reference proteome</keyword>
<evidence type="ECO:0000313" key="1">
    <source>
        <dbReference type="EMBL" id="VDO85968.1"/>
    </source>
</evidence>
<name>A0A3P8CCW3_9TREM</name>
<dbReference type="EMBL" id="UZAI01004385">
    <property type="protein sequence ID" value="VDO85968.1"/>
    <property type="molecule type" value="Genomic_DNA"/>
</dbReference>
<dbReference type="AlphaFoldDB" id="A0A3P8CCW3"/>
<dbReference type="Proteomes" id="UP000277204">
    <property type="component" value="Unassembled WGS sequence"/>
</dbReference>
<sequence>MPHGSIRKIDNYVHRVGEGFEEAFGWHSKFCHTSQYLTVKFFLYPMDNRQHNPLHHRIVRIFL</sequence>
<proteinExistence type="predicted"/>
<gene>
    <name evidence="1" type="ORF">SMRZ_LOCUS9351</name>
</gene>
<evidence type="ECO:0000313" key="2">
    <source>
        <dbReference type="Proteomes" id="UP000277204"/>
    </source>
</evidence>
<protein>
    <submittedName>
        <fullName evidence="1">Uncharacterized protein</fullName>
    </submittedName>
</protein>
<organism evidence="1 2">
    <name type="scientific">Schistosoma margrebowiei</name>
    <dbReference type="NCBI Taxonomy" id="48269"/>
    <lineage>
        <taxon>Eukaryota</taxon>
        <taxon>Metazoa</taxon>
        <taxon>Spiralia</taxon>
        <taxon>Lophotrochozoa</taxon>
        <taxon>Platyhelminthes</taxon>
        <taxon>Trematoda</taxon>
        <taxon>Digenea</taxon>
        <taxon>Strigeidida</taxon>
        <taxon>Schistosomatoidea</taxon>
        <taxon>Schistosomatidae</taxon>
        <taxon>Schistosoma</taxon>
    </lineage>
</organism>
<accession>A0A3P8CCW3</accession>